<keyword evidence="2" id="KW-1185">Reference proteome</keyword>
<protein>
    <submittedName>
        <fullName evidence="1">Uncharacterized protein</fullName>
    </submittedName>
</protein>
<name>A0A0C2ZGR9_9AGAM</name>
<dbReference type="AlphaFoldDB" id="A0A0C2ZGR9"/>
<dbReference type="Proteomes" id="UP000053989">
    <property type="component" value="Unassembled WGS sequence"/>
</dbReference>
<evidence type="ECO:0000313" key="1">
    <source>
        <dbReference type="EMBL" id="KIM52022.1"/>
    </source>
</evidence>
<accession>A0A0C2ZGR9</accession>
<dbReference type="InParanoid" id="A0A0C2ZGR9"/>
<dbReference type="OrthoDB" id="3208495at2759"/>
<gene>
    <name evidence="1" type="ORF">SCLCIDRAFT_99915</name>
</gene>
<evidence type="ECO:0000313" key="2">
    <source>
        <dbReference type="Proteomes" id="UP000053989"/>
    </source>
</evidence>
<feature type="non-terminal residue" evidence="1">
    <location>
        <position position="1"/>
    </location>
</feature>
<dbReference type="HOGENOM" id="CLU_065856_1_0_1"/>
<dbReference type="STRING" id="1036808.A0A0C2ZGR9"/>
<sequence>DELPEPMSAAVPTPTVDQPSLPHRVILHVFDSFQTAFNAFGIAHDYCHRPSYDPDSLLLISNLSDTPRVSSHEFGSIGSESCKDRYGPSGDHAPPWPWVNMTIWQLMSWKLTGSNQKSNAELTRLVKEVIQAPDFKVTDLAKFHALTELRRLDDKG</sequence>
<reference evidence="1 2" key="1">
    <citation type="submission" date="2014-04" db="EMBL/GenBank/DDBJ databases">
        <authorList>
            <consortium name="DOE Joint Genome Institute"/>
            <person name="Kuo A."/>
            <person name="Kohler A."/>
            <person name="Nagy L.G."/>
            <person name="Floudas D."/>
            <person name="Copeland A."/>
            <person name="Barry K.W."/>
            <person name="Cichocki N."/>
            <person name="Veneault-Fourrey C."/>
            <person name="LaButti K."/>
            <person name="Lindquist E.A."/>
            <person name="Lipzen A."/>
            <person name="Lundell T."/>
            <person name="Morin E."/>
            <person name="Murat C."/>
            <person name="Sun H."/>
            <person name="Tunlid A."/>
            <person name="Henrissat B."/>
            <person name="Grigoriev I.V."/>
            <person name="Hibbett D.S."/>
            <person name="Martin F."/>
            <person name="Nordberg H.P."/>
            <person name="Cantor M.N."/>
            <person name="Hua S.X."/>
        </authorList>
    </citation>
    <scope>NUCLEOTIDE SEQUENCE [LARGE SCALE GENOMIC DNA]</scope>
    <source>
        <strain evidence="1 2">Foug A</strain>
    </source>
</reference>
<organism evidence="1 2">
    <name type="scientific">Scleroderma citrinum Foug A</name>
    <dbReference type="NCBI Taxonomy" id="1036808"/>
    <lineage>
        <taxon>Eukaryota</taxon>
        <taxon>Fungi</taxon>
        <taxon>Dikarya</taxon>
        <taxon>Basidiomycota</taxon>
        <taxon>Agaricomycotina</taxon>
        <taxon>Agaricomycetes</taxon>
        <taxon>Agaricomycetidae</taxon>
        <taxon>Boletales</taxon>
        <taxon>Sclerodermatineae</taxon>
        <taxon>Sclerodermataceae</taxon>
        <taxon>Scleroderma</taxon>
    </lineage>
</organism>
<dbReference type="EMBL" id="KN822228">
    <property type="protein sequence ID" value="KIM52022.1"/>
    <property type="molecule type" value="Genomic_DNA"/>
</dbReference>
<feature type="non-terminal residue" evidence="1">
    <location>
        <position position="156"/>
    </location>
</feature>
<reference evidence="2" key="2">
    <citation type="submission" date="2015-01" db="EMBL/GenBank/DDBJ databases">
        <title>Evolutionary Origins and Diversification of the Mycorrhizal Mutualists.</title>
        <authorList>
            <consortium name="DOE Joint Genome Institute"/>
            <consortium name="Mycorrhizal Genomics Consortium"/>
            <person name="Kohler A."/>
            <person name="Kuo A."/>
            <person name="Nagy L.G."/>
            <person name="Floudas D."/>
            <person name="Copeland A."/>
            <person name="Barry K.W."/>
            <person name="Cichocki N."/>
            <person name="Veneault-Fourrey C."/>
            <person name="LaButti K."/>
            <person name="Lindquist E.A."/>
            <person name="Lipzen A."/>
            <person name="Lundell T."/>
            <person name="Morin E."/>
            <person name="Murat C."/>
            <person name="Riley R."/>
            <person name="Ohm R."/>
            <person name="Sun H."/>
            <person name="Tunlid A."/>
            <person name="Henrissat B."/>
            <person name="Grigoriev I.V."/>
            <person name="Hibbett D.S."/>
            <person name="Martin F."/>
        </authorList>
    </citation>
    <scope>NUCLEOTIDE SEQUENCE [LARGE SCALE GENOMIC DNA]</scope>
    <source>
        <strain evidence="2">Foug A</strain>
    </source>
</reference>
<proteinExistence type="predicted"/>